<sequence length="151" mass="16278">MMPFLNFESAIRGRAKSRFVGRRKSRGIAAVEFAVVLPPLLLMILVSVEVARAFAVQHSLQEACVNGCRIYALGDKTQQQASDMIQRSLNEAGISGHSIEFVPATKAEITAEMQPVTVTISVPYNQVGVGVQWMLAGSTVTASTTLPAESR</sequence>
<evidence type="ECO:0000313" key="2">
    <source>
        <dbReference type="EMBL" id="GAA5507181.1"/>
    </source>
</evidence>
<protein>
    <recommendedName>
        <fullName evidence="1">TadE-like domain-containing protein</fullName>
    </recommendedName>
</protein>
<comment type="caution">
    <text evidence="2">The sequence shown here is derived from an EMBL/GenBank/DDBJ whole genome shotgun (WGS) entry which is preliminary data.</text>
</comment>
<feature type="domain" description="TadE-like" evidence="1">
    <location>
        <begin position="27"/>
        <end position="64"/>
    </location>
</feature>
<evidence type="ECO:0000259" key="1">
    <source>
        <dbReference type="Pfam" id="PF07811"/>
    </source>
</evidence>
<name>A0ABP9VPV6_9BACT</name>
<dbReference type="Proteomes" id="UP001416858">
    <property type="component" value="Unassembled WGS sequence"/>
</dbReference>
<keyword evidence="3" id="KW-1185">Reference proteome</keyword>
<dbReference type="InterPro" id="IPR012495">
    <property type="entry name" value="TadE-like_dom"/>
</dbReference>
<dbReference type="Pfam" id="PF07811">
    <property type="entry name" value="TadE"/>
    <property type="match status" value="1"/>
</dbReference>
<evidence type="ECO:0000313" key="3">
    <source>
        <dbReference type="Proteomes" id="UP001416858"/>
    </source>
</evidence>
<gene>
    <name evidence="2" type="ORF">Rcae01_02636</name>
</gene>
<organism evidence="2 3">
    <name type="scientific">Novipirellula caenicola</name>
    <dbReference type="NCBI Taxonomy" id="1536901"/>
    <lineage>
        <taxon>Bacteria</taxon>
        <taxon>Pseudomonadati</taxon>
        <taxon>Planctomycetota</taxon>
        <taxon>Planctomycetia</taxon>
        <taxon>Pirellulales</taxon>
        <taxon>Pirellulaceae</taxon>
        <taxon>Novipirellula</taxon>
    </lineage>
</organism>
<dbReference type="RefSeq" id="WP_345684068.1">
    <property type="nucleotide sequence ID" value="NZ_BAABRO010000005.1"/>
</dbReference>
<dbReference type="EMBL" id="BAABRO010000005">
    <property type="protein sequence ID" value="GAA5507181.1"/>
    <property type="molecule type" value="Genomic_DNA"/>
</dbReference>
<reference evidence="2 3" key="1">
    <citation type="submission" date="2024-02" db="EMBL/GenBank/DDBJ databases">
        <title>Rhodopirellula caenicola NBRC 110016.</title>
        <authorList>
            <person name="Ichikawa N."/>
            <person name="Katano-Makiyama Y."/>
            <person name="Hidaka K."/>
        </authorList>
    </citation>
    <scope>NUCLEOTIDE SEQUENCE [LARGE SCALE GENOMIC DNA]</scope>
    <source>
        <strain evidence="2 3">NBRC 110016</strain>
    </source>
</reference>
<accession>A0ABP9VPV6</accession>
<proteinExistence type="predicted"/>